<keyword evidence="1" id="KW-1133">Transmembrane helix</keyword>
<keyword evidence="1" id="KW-0812">Transmembrane</keyword>
<comment type="caution">
    <text evidence="4">The sequence shown here is derived from an EMBL/GenBank/DDBJ whole genome shotgun (WGS) entry which is preliminary data.</text>
</comment>
<dbReference type="AlphaFoldDB" id="A0A4U1CVT4"/>
<keyword evidence="5" id="KW-1185">Reference proteome</keyword>
<dbReference type="InterPro" id="IPR005653">
    <property type="entry name" value="OstA-like_N"/>
</dbReference>
<feature type="transmembrane region" description="Helical" evidence="1">
    <location>
        <begin position="274"/>
        <end position="292"/>
    </location>
</feature>
<dbReference type="PANTHER" id="PTHR34978:SF3">
    <property type="entry name" value="SLR0241 PROTEIN"/>
    <property type="match status" value="1"/>
</dbReference>
<dbReference type="InterPro" id="IPR052173">
    <property type="entry name" value="Beta-lactam_resp_regulator"/>
</dbReference>
<keyword evidence="1" id="KW-0472">Membrane</keyword>
<dbReference type="InterPro" id="IPR008756">
    <property type="entry name" value="Peptidase_M56"/>
</dbReference>
<dbReference type="CDD" id="cd07341">
    <property type="entry name" value="M56_BlaR1_MecR1_like"/>
    <property type="match status" value="1"/>
</dbReference>
<evidence type="ECO:0000256" key="1">
    <source>
        <dbReference type="SAM" id="Phobius"/>
    </source>
</evidence>
<dbReference type="Gene3D" id="2.60.450.10">
    <property type="entry name" value="Lipopolysaccharide (LPS) transport protein A like domain"/>
    <property type="match status" value="1"/>
</dbReference>
<gene>
    <name evidence="4" type="ORF">FA048_01165</name>
</gene>
<protein>
    <recommendedName>
        <fullName evidence="6">Peptidase M56 domain-containing protein</fullName>
    </recommendedName>
</protein>
<name>A0A4U1CVT4_9SPHI</name>
<proteinExistence type="predicted"/>
<dbReference type="Pfam" id="PF05569">
    <property type="entry name" value="Peptidase_M56"/>
    <property type="match status" value="1"/>
</dbReference>
<feature type="domain" description="Organic solvent tolerance-like N-terminal" evidence="2">
    <location>
        <begin position="694"/>
        <end position="823"/>
    </location>
</feature>
<dbReference type="Proteomes" id="UP000309488">
    <property type="component" value="Unassembled WGS sequence"/>
</dbReference>
<evidence type="ECO:0000259" key="3">
    <source>
        <dbReference type="Pfam" id="PF05569"/>
    </source>
</evidence>
<evidence type="ECO:0000313" key="5">
    <source>
        <dbReference type="Proteomes" id="UP000309488"/>
    </source>
</evidence>
<organism evidence="4 5">
    <name type="scientific">Pedobacter polaris</name>
    <dbReference type="NCBI Taxonomy" id="2571273"/>
    <lineage>
        <taxon>Bacteria</taxon>
        <taxon>Pseudomonadati</taxon>
        <taxon>Bacteroidota</taxon>
        <taxon>Sphingobacteriia</taxon>
        <taxon>Sphingobacteriales</taxon>
        <taxon>Sphingobacteriaceae</taxon>
        <taxon>Pedobacter</taxon>
    </lineage>
</organism>
<feature type="transmembrane region" description="Helical" evidence="1">
    <location>
        <begin position="36"/>
        <end position="55"/>
    </location>
</feature>
<feature type="transmembrane region" description="Helical" evidence="1">
    <location>
        <begin position="105"/>
        <end position="123"/>
    </location>
</feature>
<dbReference type="Pfam" id="PF03968">
    <property type="entry name" value="LptD_N"/>
    <property type="match status" value="1"/>
</dbReference>
<dbReference type="EMBL" id="SWBR01000001">
    <property type="protein sequence ID" value="TKC12260.1"/>
    <property type="molecule type" value="Genomic_DNA"/>
</dbReference>
<accession>A0A4U1CVT4</accession>
<dbReference type="RefSeq" id="WP_136838172.1">
    <property type="nucleotide sequence ID" value="NZ_SWBR01000001.1"/>
</dbReference>
<reference evidence="4 5" key="1">
    <citation type="submission" date="2019-04" db="EMBL/GenBank/DDBJ databases">
        <title>Pedobacter sp. RP-3-22 sp. nov., isolated from Arctic soil.</title>
        <authorList>
            <person name="Dahal R.H."/>
            <person name="Kim D.-U."/>
        </authorList>
    </citation>
    <scope>NUCLEOTIDE SEQUENCE [LARGE SCALE GENOMIC DNA]</scope>
    <source>
        <strain evidence="4 5">RP-3-22</strain>
    </source>
</reference>
<dbReference type="PANTHER" id="PTHR34978">
    <property type="entry name" value="POSSIBLE SENSOR-TRANSDUCER PROTEIN BLAR"/>
    <property type="match status" value="1"/>
</dbReference>
<evidence type="ECO:0000259" key="2">
    <source>
        <dbReference type="Pfam" id="PF03968"/>
    </source>
</evidence>
<evidence type="ECO:0000313" key="4">
    <source>
        <dbReference type="EMBL" id="TKC12260.1"/>
    </source>
</evidence>
<sequence>MELITYLLKVSACTVLFFAFYLLVLRRLTFFKINRFYLLFTLLLSFAIPTLKFTIEREVAEIPTVYTPIEALSNEIEVAQQPLSKQLDFAPAVEEDFDWYSPLTYLYFGIVGCLLSIAIWRILQLVKYTKNGAERINGLKIVPKTAGFTNCSFFNYVFIDNESLTSAELQVLLKHEQVHAKQLHSIDKVLLIIIKAFLWFNPVVYLYDKALEQAHEYEADEATSQSFGTEQYANLLLRLAIAKSEMPLVHNFVKSPIKERIKMLFNSKSKNMKKMMYLLALPIGLGLLWGFTVKVVNVSNPPKVTKEKLVAINKVPLSKHLWGKSLKGKVKSILKTEVGEILNFKYGETTVEIYNHALGKVKVGDELLVTISGTVNDITVTDKKGNFIRKLEKPCYLMSELSRLDGTILYQIKTPAIKADSLHTEASNLNAQDTIKTQKQKNLERKREFEAFRKSPEYAKKVQEMKDVNGKTFTGVVGDDYDNGRGIFGKGKLFTVGNTVYILEKGFAKQDIFKSIAKNDKIEVKVDYSSFNKDIPYLMVAPKTITKDGKLLYTAPARPTPKQYAFLYEANKARYAWSVIKAIDKNSDGTIKKIVLNDNGFTINLNVAAQKFKSKDFKVGNSVIVKFFGEKLVAKNTYTTDKMIVLYSWPKKYELRNNTLYNRFYEIDGTQKIAENNKSSSKEIGSSVKPKLLKSTSLTVDTKSDIVYARNVIMQIGGNQLQADEIIWDKINETITSKNASITSKAGIISSESIIYDLKKGTYKAIQAKGDIVKVKNEISYSAKDSTKFDRLNQIVYLYGKAEVSTKDNSFQGSSIAFNKKTNTIKVNGASIYDKKLKTMVKADSMYMNINTLKGVLFGVTTSTSK</sequence>
<feature type="domain" description="Peptidase M56" evidence="3">
    <location>
        <begin position="162"/>
        <end position="264"/>
    </location>
</feature>
<evidence type="ECO:0008006" key="6">
    <source>
        <dbReference type="Google" id="ProtNLM"/>
    </source>
</evidence>
<dbReference type="OrthoDB" id="649093at2"/>
<feature type="transmembrane region" description="Helical" evidence="1">
    <location>
        <begin position="6"/>
        <end position="24"/>
    </location>
</feature>